<sequence length="167" mass="18693">MKKIYIIIFSSLLLMSFVIPGLSDVRAKTNEIQFTNVDVKTNQAERQIPMLASLQQVSPNQLTITYDRPVDLNKGMKASNYWIQSLTDVKPKGIATLGKNDKVTDQNALTSDKVMIKKIQGNNNSFLLTFKQNITSNKKYKLIICYVTVPGGPPYSGDNGMKVFKGR</sequence>
<proteinExistence type="predicted"/>
<evidence type="ECO:0000313" key="3">
    <source>
        <dbReference type="Proteomes" id="UP000682134"/>
    </source>
</evidence>
<dbReference type="RefSeq" id="WP_209402148.1">
    <property type="nucleotide sequence ID" value="NZ_JAGIYQ010000001.1"/>
</dbReference>
<dbReference type="Gene3D" id="2.60.40.1220">
    <property type="match status" value="1"/>
</dbReference>
<accession>A0A940NMB5</accession>
<organism evidence="2 3">
    <name type="scientific">Gottfriedia endophytica</name>
    <dbReference type="NCBI Taxonomy" id="2820819"/>
    <lineage>
        <taxon>Bacteria</taxon>
        <taxon>Bacillati</taxon>
        <taxon>Bacillota</taxon>
        <taxon>Bacilli</taxon>
        <taxon>Bacillales</taxon>
        <taxon>Bacillaceae</taxon>
        <taxon>Gottfriedia</taxon>
    </lineage>
</organism>
<comment type="caution">
    <text evidence="2">The sequence shown here is derived from an EMBL/GenBank/DDBJ whole genome shotgun (WGS) entry which is preliminary data.</text>
</comment>
<dbReference type="AlphaFoldDB" id="A0A940NMB5"/>
<protein>
    <submittedName>
        <fullName evidence="2">Uncharacterized protein</fullName>
    </submittedName>
</protein>
<keyword evidence="3" id="KW-1185">Reference proteome</keyword>
<name>A0A940NMB5_9BACI</name>
<dbReference type="EMBL" id="JAGIYQ010000001">
    <property type="protein sequence ID" value="MBP0724073.1"/>
    <property type="molecule type" value="Genomic_DNA"/>
</dbReference>
<evidence type="ECO:0000313" key="2">
    <source>
        <dbReference type="EMBL" id="MBP0724073.1"/>
    </source>
</evidence>
<reference evidence="2" key="1">
    <citation type="submission" date="2021-04" db="EMBL/GenBank/DDBJ databases">
        <title>Genome seq and assembly of Bacillus sp.</title>
        <authorList>
            <person name="Chhetri G."/>
        </authorList>
    </citation>
    <scope>NUCLEOTIDE SEQUENCE</scope>
    <source>
        <strain evidence="2">RG28</strain>
    </source>
</reference>
<keyword evidence="1" id="KW-0732">Signal</keyword>
<evidence type="ECO:0000256" key="1">
    <source>
        <dbReference type="ARBA" id="ARBA00022729"/>
    </source>
</evidence>
<dbReference type="InterPro" id="IPR014755">
    <property type="entry name" value="Cu-Rt/internalin_Ig-like"/>
</dbReference>
<dbReference type="Proteomes" id="UP000682134">
    <property type="component" value="Unassembled WGS sequence"/>
</dbReference>
<gene>
    <name evidence="2" type="ORF">J5Y03_02610</name>
</gene>